<organism evidence="11 12">
    <name type="scientific">Spirosoma terrae</name>
    <dbReference type="NCBI Taxonomy" id="1968276"/>
    <lineage>
        <taxon>Bacteria</taxon>
        <taxon>Pseudomonadati</taxon>
        <taxon>Bacteroidota</taxon>
        <taxon>Cytophagia</taxon>
        <taxon>Cytophagales</taxon>
        <taxon>Cytophagaceae</taxon>
        <taxon>Spirosoma</taxon>
    </lineage>
</organism>
<keyword evidence="2" id="KW-0240">DNA-directed RNA polymerase</keyword>
<proteinExistence type="inferred from homology"/>
<accession>A0A6L9L559</accession>
<comment type="similarity">
    <text evidence="1">Belongs to the sigma-54 factor family.</text>
</comment>
<evidence type="ECO:0000256" key="2">
    <source>
        <dbReference type="ARBA" id="ARBA00022478"/>
    </source>
</evidence>
<reference evidence="11 12" key="1">
    <citation type="submission" date="2020-02" db="EMBL/GenBank/DDBJ databases">
        <title>Draft genome sequence of two Spirosoma agri KCTC 52727 and Spirosoma terrae KCTC 52035.</title>
        <authorList>
            <person name="Rojas J."/>
            <person name="Ambika Manirajan B."/>
            <person name="Suarez C."/>
            <person name="Ratering S."/>
            <person name="Schnell S."/>
        </authorList>
    </citation>
    <scope>NUCLEOTIDE SEQUENCE [LARGE SCALE GENOMIC DNA]</scope>
    <source>
        <strain evidence="11 12">KCTC 52035</strain>
    </source>
</reference>
<keyword evidence="5" id="KW-0805">Transcription regulation</keyword>
<dbReference type="NCBIfam" id="TIGR02395">
    <property type="entry name" value="rpoN_sigma"/>
    <property type="match status" value="1"/>
</dbReference>
<evidence type="ECO:0000313" key="12">
    <source>
        <dbReference type="Proteomes" id="UP000474175"/>
    </source>
</evidence>
<keyword evidence="12" id="KW-1185">Reference proteome</keyword>
<dbReference type="PANTHER" id="PTHR32248">
    <property type="entry name" value="RNA POLYMERASE SIGMA-54 FACTOR"/>
    <property type="match status" value="1"/>
</dbReference>
<dbReference type="GO" id="GO:0016779">
    <property type="term" value="F:nucleotidyltransferase activity"/>
    <property type="evidence" value="ECO:0007669"/>
    <property type="project" value="UniProtKB-KW"/>
</dbReference>
<dbReference type="PIRSF" id="PIRSF000774">
    <property type="entry name" value="RpoN"/>
    <property type="match status" value="1"/>
</dbReference>
<dbReference type="Pfam" id="PF04963">
    <property type="entry name" value="Sigma54_CBD"/>
    <property type="match status" value="1"/>
</dbReference>
<dbReference type="GO" id="GO:0003677">
    <property type="term" value="F:DNA binding"/>
    <property type="evidence" value="ECO:0007669"/>
    <property type="project" value="UniProtKB-KW"/>
</dbReference>
<evidence type="ECO:0000256" key="5">
    <source>
        <dbReference type="ARBA" id="ARBA00023015"/>
    </source>
</evidence>
<dbReference type="PANTHER" id="PTHR32248:SF4">
    <property type="entry name" value="RNA POLYMERASE SIGMA-54 FACTOR"/>
    <property type="match status" value="1"/>
</dbReference>
<feature type="domain" description="RNA polymerase sigma factor 54 core-binding" evidence="10">
    <location>
        <begin position="109"/>
        <end position="300"/>
    </location>
</feature>
<name>A0A6L9L559_9BACT</name>
<evidence type="ECO:0000256" key="7">
    <source>
        <dbReference type="ARBA" id="ARBA00023125"/>
    </source>
</evidence>
<evidence type="ECO:0000256" key="1">
    <source>
        <dbReference type="ARBA" id="ARBA00008798"/>
    </source>
</evidence>
<dbReference type="GO" id="GO:0016987">
    <property type="term" value="F:sigma factor activity"/>
    <property type="evidence" value="ECO:0007669"/>
    <property type="project" value="UniProtKB-KW"/>
</dbReference>
<evidence type="ECO:0000256" key="8">
    <source>
        <dbReference type="ARBA" id="ARBA00023163"/>
    </source>
</evidence>
<gene>
    <name evidence="11" type="primary">rpoN</name>
    <name evidence="11" type="ORF">GK108_12130</name>
</gene>
<evidence type="ECO:0000256" key="6">
    <source>
        <dbReference type="ARBA" id="ARBA00023082"/>
    </source>
</evidence>
<keyword evidence="4" id="KW-0548">Nucleotidyltransferase</keyword>
<dbReference type="GO" id="GO:0001216">
    <property type="term" value="F:DNA-binding transcription activator activity"/>
    <property type="evidence" value="ECO:0007669"/>
    <property type="project" value="InterPro"/>
</dbReference>
<dbReference type="Gene3D" id="1.10.10.1330">
    <property type="entry name" value="RNA polymerase sigma-54 factor, core-binding domain"/>
    <property type="match status" value="1"/>
</dbReference>
<dbReference type="RefSeq" id="WP_163948017.1">
    <property type="nucleotide sequence ID" value="NZ_JAAFZH010000004.1"/>
</dbReference>
<dbReference type="PRINTS" id="PR00045">
    <property type="entry name" value="SIGMA54FCT"/>
</dbReference>
<comment type="caution">
    <text evidence="11">The sequence shown here is derived from an EMBL/GenBank/DDBJ whole genome shotgun (WGS) entry which is preliminary data.</text>
</comment>
<dbReference type="Gene3D" id="1.10.10.60">
    <property type="entry name" value="Homeodomain-like"/>
    <property type="match status" value="1"/>
</dbReference>
<evidence type="ECO:0000313" key="11">
    <source>
        <dbReference type="EMBL" id="NDU95624.1"/>
    </source>
</evidence>
<dbReference type="InterPro" id="IPR000394">
    <property type="entry name" value="RNA_pol_sigma_54"/>
</dbReference>
<dbReference type="PROSITE" id="PS50044">
    <property type="entry name" value="SIGMA54_3"/>
    <property type="match status" value="1"/>
</dbReference>
<dbReference type="EMBL" id="JAAFZH010000004">
    <property type="protein sequence ID" value="NDU95624.1"/>
    <property type="molecule type" value="Genomic_DNA"/>
</dbReference>
<keyword evidence="7" id="KW-0238">DNA-binding</keyword>
<dbReference type="InterPro" id="IPR007634">
    <property type="entry name" value="RNA_pol_sigma_54_DNA-bd"/>
</dbReference>
<dbReference type="InterPro" id="IPR007046">
    <property type="entry name" value="RNA_pol_sigma_54_core-bd"/>
</dbReference>
<dbReference type="Pfam" id="PF04552">
    <property type="entry name" value="Sigma54_DBD"/>
    <property type="match status" value="1"/>
</dbReference>
<evidence type="ECO:0000256" key="4">
    <source>
        <dbReference type="ARBA" id="ARBA00022695"/>
    </source>
</evidence>
<protein>
    <submittedName>
        <fullName evidence="11">RNA polymerase factor sigma-54</fullName>
    </submittedName>
</protein>
<dbReference type="Pfam" id="PF00309">
    <property type="entry name" value="Sigma54_AID"/>
    <property type="match status" value="1"/>
</dbReference>
<dbReference type="PROSITE" id="PS00718">
    <property type="entry name" value="SIGMA54_2"/>
    <property type="match status" value="1"/>
</dbReference>
<keyword evidence="3" id="KW-0808">Transferase</keyword>
<dbReference type="AlphaFoldDB" id="A0A6L9L559"/>
<evidence type="ECO:0000256" key="3">
    <source>
        <dbReference type="ARBA" id="ARBA00022679"/>
    </source>
</evidence>
<sequence length="483" mass="55569">MQKLSLSQSLQQKLSPQQIQFIKLLQIPTAELDTRIEEELEINPALEEGMDEEFDQKEEDPFADEFDDDYKDHNDDLDIDTYLQNEDYNGYKMQGDGNYGDEDREMPLATSSSLLDSLLQQFGYLQLTEHQRIIGLQLIGSIEADGYIRRSLQAIANDLAFSQNVFTDTEELEEVLHKIQTFDPPGIAARSLQECLLLQLRRKDLSDPYVILAIRITEEFFEEFSKKHFDKIQRRLNVSDESLKKVIDIIIKLNPKPGSVESEAGTVQYLIPDFILTNNNSKLDLTLNSKNAPELRISRSFADMLDTYDKSSKQNKSLKETVSFVKQKLDAAKWFIDAIKQRQQTLLKTMNAIVRFQYDFFLTGDESKLRPMILKDIASLIDMDVSTVSRVANSKSVQTEFGIYPLKYFFSEGIATDSGEDVSSREVKNILKDLIDNEPKLNPLSDDKLEKILNDRGYNIARRTVAKYREQLNIPVARLRKQL</sequence>
<dbReference type="Proteomes" id="UP000474175">
    <property type="component" value="Unassembled WGS sequence"/>
</dbReference>
<feature type="domain" description="RNA polymerase sigma factor 54 DNA-binding" evidence="9">
    <location>
        <begin position="323"/>
        <end position="482"/>
    </location>
</feature>
<dbReference type="GO" id="GO:0006352">
    <property type="term" value="P:DNA-templated transcription initiation"/>
    <property type="evidence" value="ECO:0007669"/>
    <property type="project" value="InterPro"/>
</dbReference>
<evidence type="ECO:0000259" key="9">
    <source>
        <dbReference type="Pfam" id="PF04552"/>
    </source>
</evidence>
<dbReference type="InterPro" id="IPR038709">
    <property type="entry name" value="RpoN_core-bd_sf"/>
</dbReference>
<keyword evidence="8" id="KW-0804">Transcription</keyword>
<dbReference type="GO" id="GO:0000428">
    <property type="term" value="C:DNA-directed RNA polymerase complex"/>
    <property type="evidence" value="ECO:0007669"/>
    <property type="project" value="UniProtKB-KW"/>
</dbReference>
<keyword evidence="6" id="KW-0731">Sigma factor</keyword>
<evidence type="ECO:0000259" key="10">
    <source>
        <dbReference type="Pfam" id="PF04963"/>
    </source>
</evidence>